<dbReference type="GO" id="GO:0016887">
    <property type="term" value="F:ATP hydrolysis activity"/>
    <property type="evidence" value="ECO:0007669"/>
    <property type="project" value="TreeGrafter"/>
</dbReference>
<protein>
    <submittedName>
        <fullName evidence="2">Cobalamin biosynthesis protein CobQ</fullName>
    </submittedName>
</protein>
<dbReference type="RefSeq" id="WP_134567093.1">
    <property type="nucleotide sequence ID" value="NZ_SOFP01000046.1"/>
</dbReference>
<evidence type="ECO:0000313" key="3">
    <source>
        <dbReference type="Proteomes" id="UP000298412"/>
    </source>
</evidence>
<dbReference type="AlphaFoldDB" id="A0A4R8WVD5"/>
<proteinExistence type="predicted"/>
<reference evidence="2 3" key="1">
    <citation type="submission" date="2019-03" db="EMBL/GenBank/DDBJ databases">
        <title>Genomics of glacier-inhabiting Cryobacterium strains.</title>
        <authorList>
            <person name="Liu Q."/>
            <person name="Xin Y.-H."/>
        </authorList>
    </citation>
    <scope>NUCLEOTIDE SEQUENCE [LARGE SCALE GENOMIC DNA]</scope>
    <source>
        <strain evidence="2 3">MDT1-3</strain>
    </source>
</reference>
<evidence type="ECO:0000313" key="2">
    <source>
        <dbReference type="EMBL" id="TFC15353.1"/>
    </source>
</evidence>
<name>A0A4R8WVD5_9MICO</name>
<dbReference type="GO" id="GO:0005524">
    <property type="term" value="F:ATP binding"/>
    <property type="evidence" value="ECO:0007669"/>
    <property type="project" value="TreeGrafter"/>
</dbReference>
<feature type="compositionally biased region" description="Polar residues" evidence="1">
    <location>
        <begin position="1"/>
        <end position="10"/>
    </location>
</feature>
<dbReference type="GO" id="GO:0005829">
    <property type="term" value="C:cytosol"/>
    <property type="evidence" value="ECO:0007669"/>
    <property type="project" value="TreeGrafter"/>
</dbReference>
<dbReference type="EMBL" id="SOFP01000046">
    <property type="protein sequence ID" value="TFC15353.1"/>
    <property type="molecule type" value="Genomic_DNA"/>
</dbReference>
<gene>
    <name evidence="2" type="ORF">E3O19_09585</name>
</gene>
<evidence type="ECO:0000256" key="1">
    <source>
        <dbReference type="SAM" id="MobiDB-lite"/>
    </source>
</evidence>
<dbReference type="Proteomes" id="UP000298412">
    <property type="component" value="Unassembled WGS sequence"/>
</dbReference>
<feature type="region of interest" description="Disordered" evidence="1">
    <location>
        <begin position="1"/>
        <end position="35"/>
    </location>
</feature>
<dbReference type="InterPro" id="IPR050625">
    <property type="entry name" value="ParA/MinD_ATPase"/>
</dbReference>
<dbReference type="InterPro" id="IPR027417">
    <property type="entry name" value="P-loop_NTPase"/>
</dbReference>
<dbReference type="PANTHER" id="PTHR43384">
    <property type="entry name" value="SEPTUM SITE-DETERMINING PROTEIN MIND HOMOLOG, CHLOROPLASTIC-RELATED"/>
    <property type="match status" value="1"/>
</dbReference>
<dbReference type="SUPFAM" id="SSF52540">
    <property type="entry name" value="P-loop containing nucleoside triphosphate hydrolases"/>
    <property type="match status" value="1"/>
</dbReference>
<keyword evidence="3" id="KW-1185">Reference proteome</keyword>
<comment type="caution">
    <text evidence="2">The sequence shown here is derived from an EMBL/GenBank/DDBJ whole genome shotgun (WGS) entry which is preliminary data.</text>
</comment>
<sequence>MTLNTPSTDGSAAHAGFLSPHPPANPSTAGPAQHGWQGRVVRLTRGLIACGPGRAERGQRRAIGRVQRAFDGPRTIVVLNPKGGANKTTATLLIAATMGMYRGGYTLAWDNNESMGNLGVRIMAGGHTNTAMDLLRDLGRFDNGHSIRLGDLDNYVHSQGDAQFDALASDLDPAGVSTIDGPAYRRLFGILSRFYRVLIVDTGNNMRATNWEAAVETADQLVVVSTIREDTGYGAAALLEGLRQKGHADKVAQAVTILTMPATAVDAALSRRLHDHFGQLTRAVCDVPYDPAIVAGGPLNIHALAPHTRLAWLRATATIAEGL</sequence>
<organism evidence="2 3">
    <name type="scientific">Cryobacterium algoritolerans</name>
    <dbReference type="NCBI Taxonomy" id="1259184"/>
    <lineage>
        <taxon>Bacteria</taxon>
        <taxon>Bacillati</taxon>
        <taxon>Actinomycetota</taxon>
        <taxon>Actinomycetes</taxon>
        <taxon>Micrococcales</taxon>
        <taxon>Microbacteriaceae</taxon>
        <taxon>Cryobacterium</taxon>
    </lineage>
</organism>
<dbReference type="Gene3D" id="3.40.50.300">
    <property type="entry name" value="P-loop containing nucleotide triphosphate hydrolases"/>
    <property type="match status" value="1"/>
</dbReference>
<dbReference type="PANTHER" id="PTHR43384:SF14">
    <property type="entry name" value="ESX-1 SECRETION-ASSOCIATED PROTEIN ESPI"/>
    <property type="match status" value="1"/>
</dbReference>
<dbReference type="OrthoDB" id="4640801at2"/>
<dbReference type="GO" id="GO:0051782">
    <property type="term" value="P:negative regulation of cell division"/>
    <property type="evidence" value="ECO:0007669"/>
    <property type="project" value="TreeGrafter"/>
</dbReference>
<accession>A0A4R8WVD5</accession>
<dbReference type="GO" id="GO:0009898">
    <property type="term" value="C:cytoplasmic side of plasma membrane"/>
    <property type="evidence" value="ECO:0007669"/>
    <property type="project" value="TreeGrafter"/>
</dbReference>